<name>A0AB39URZ3_9GAMM</name>
<dbReference type="GO" id="GO:0006417">
    <property type="term" value="P:regulation of translation"/>
    <property type="evidence" value="ECO:0007669"/>
    <property type="project" value="UniProtKB-KW"/>
</dbReference>
<dbReference type="AlphaFoldDB" id="A0AB39URZ3"/>
<organism evidence="3">
    <name type="scientific">Thermohahella caldifontis</name>
    <dbReference type="NCBI Taxonomy" id="3142973"/>
    <lineage>
        <taxon>Bacteria</taxon>
        <taxon>Pseudomonadati</taxon>
        <taxon>Pseudomonadota</taxon>
        <taxon>Gammaproteobacteria</taxon>
        <taxon>Oceanospirillales</taxon>
        <taxon>Hahellaceae</taxon>
        <taxon>Thermohahella</taxon>
    </lineage>
</organism>
<dbReference type="Gene3D" id="1.10.10.620">
    <property type="entry name" value="ribosome modulation factor like domain"/>
    <property type="match status" value="1"/>
</dbReference>
<accession>A0AB39URZ3</accession>
<dbReference type="EMBL" id="CP154858">
    <property type="protein sequence ID" value="XDT71017.1"/>
    <property type="molecule type" value="Genomic_DNA"/>
</dbReference>
<dbReference type="NCBIfam" id="NF011162">
    <property type="entry name" value="PRK14563.1"/>
    <property type="match status" value="1"/>
</dbReference>
<reference evidence="3" key="1">
    <citation type="submission" date="2024-05" db="EMBL/GenBank/DDBJ databases">
        <title>Genome sequencing of novel strain.</title>
        <authorList>
            <person name="Ganbat D."/>
            <person name="Ganbat S."/>
            <person name="Lee S.-J."/>
        </authorList>
    </citation>
    <scope>NUCLEOTIDE SEQUENCE</scope>
    <source>
        <strain evidence="3">SMD15-11</strain>
    </source>
</reference>
<evidence type="ECO:0000256" key="2">
    <source>
        <dbReference type="ARBA" id="ARBA00022845"/>
    </source>
</evidence>
<protein>
    <submittedName>
        <fullName evidence="3">Ribosome modulation factor</fullName>
    </submittedName>
</protein>
<dbReference type="InterPro" id="IPR023200">
    <property type="entry name" value="RMF_sf"/>
</dbReference>
<dbReference type="InterPro" id="IPR007040">
    <property type="entry name" value="Ribosome_modulation_factor"/>
</dbReference>
<sequence>MANQLSLNWNLETLNKAYRQGYMAGLLKLDRSKCPYRGDVVVAAWEAGWEDGLSVAEQEARGNGENKIA</sequence>
<keyword evidence="1" id="KW-0963">Cytoplasm</keyword>
<gene>
    <name evidence="3" type="ORF">AAIA72_09345</name>
</gene>
<dbReference type="Pfam" id="PF04957">
    <property type="entry name" value="RMF"/>
    <property type="match status" value="1"/>
</dbReference>
<dbReference type="RefSeq" id="WP_369600058.1">
    <property type="nucleotide sequence ID" value="NZ_CP154858.1"/>
</dbReference>
<dbReference type="KEGG" id="tcd:AAIA72_09345"/>
<proteinExistence type="predicted"/>
<evidence type="ECO:0000256" key="1">
    <source>
        <dbReference type="ARBA" id="ARBA00022490"/>
    </source>
</evidence>
<evidence type="ECO:0000313" key="3">
    <source>
        <dbReference type="EMBL" id="XDT71017.1"/>
    </source>
</evidence>
<keyword evidence="2" id="KW-0810">Translation regulation</keyword>